<organism evidence="1 2">
    <name type="scientific">Portunus trituberculatus</name>
    <name type="common">Swimming crab</name>
    <name type="synonym">Neptunus trituberculatus</name>
    <dbReference type="NCBI Taxonomy" id="210409"/>
    <lineage>
        <taxon>Eukaryota</taxon>
        <taxon>Metazoa</taxon>
        <taxon>Ecdysozoa</taxon>
        <taxon>Arthropoda</taxon>
        <taxon>Crustacea</taxon>
        <taxon>Multicrustacea</taxon>
        <taxon>Malacostraca</taxon>
        <taxon>Eumalacostraca</taxon>
        <taxon>Eucarida</taxon>
        <taxon>Decapoda</taxon>
        <taxon>Pleocyemata</taxon>
        <taxon>Brachyura</taxon>
        <taxon>Eubrachyura</taxon>
        <taxon>Portunoidea</taxon>
        <taxon>Portunidae</taxon>
        <taxon>Portuninae</taxon>
        <taxon>Portunus</taxon>
    </lineage>
</organism>
<name>A0A5B7JBU7_PORTR</name>
<evidence type="ECO:0000313" key="1">
    <source>
        <dbReference type="EMBL" id="MPC94230.1"/>
    </source>
</evidence>
<dbReference type="Proteomes" id="UP000324222">
    <property type="component" value="Unassembled WGS sequence"/>
</dbReference>
<dbReference type="EMBL" id="VSRR010097753">
    <property type="protein sequence ID" value="MPC94230.1"/>
    <property type="molecule type" value="Genomic_DNA"/>
</dbReference>
<gene>
    <name evidence="1" type="ORF">E2C01_089392</name>
</gene>
<evidence type="ECO:0000313" key="2">
    <source>
        <dbReference type="Proteomes" id="UP000324222"/>
    </source>
</evidence>
<protein>
    <submittedName>
        <fullName evidence="1">Uncharacterized protein</fullName>
    </submittedName>
</protein>
<comment type="caution">
    <text evidence="1">The sequence shown here is derived from an EMBL/GenBank/DDBJ whole genome shotgun (WGS) entry which is preliminary data.</text>
</comment>
<accession>A0A5B7JBU7</accession>
<dbReference type="AlphaFoldDB" id="A0A5B7JBU7"/>
<proteinExistence type="predicted"/>
<reference evidence="1 2" key="1">
    <citation type="submission" date="2019-05" db="EMBL/GenBank/DDBJ databases">
        <title>Another draft genome of Portunus trituberculatus and its Hox gene families provides insights of decapod evolution.</title>
        <authorList>
            <person name="Jeong J.-H."/>
            <person name="Song I."/>
            <person name="Kim S."/>
            <person name="Choi T."/>
            <person name="Kim D."/>
            <person name="Ryu S."/>
            <person name="Kim W."/>
        </authorList>
    </citation>
    <scope>NUCLEOTIDE SEQUENCE [LARGE SCALE GENOMIC DNA]</scope>
    <source>
        <tissue evidence="1">Muscle</tissue>
    </source>
</reference>
<sequence length="100" mass="10562">MAYFPRIRGTSIPLGLRKLAGPCAPRSLYRHGSCAEAPPAPVAARTAPPAPVADGTAPPATMGTGKGMCFNSFLAMIQCSASLVHHLRSPFLQPLCIFNW</sequence>
<keyword evidence="2" id="KW-1185">Reference proteome</keyword>